<evidence type="ECO:0000256" key="7">
    <source>
        <dbReference type="SAM" id="Coils"/>
    </source>
</evidence>
<dbReference type="InterPro" id="IPR036412">
    <property type="entry name" value="HAD-like_sf"/>
</dbReference>
<comment type="subcellular location">
    <subcellularLocation>
        <location evidence="1 6">Nucleus</location>
    </subcellularLocation>
</comment>
<dbReference type="Gene3D" id="3.40.50.10190">
    <property type="entry name" value="BRCT domain"/>
    <property type="match status" value="1"/>
</dbReference>
<dbReference type="NCBIfam" id="TIGR02250">
    <property type="entry name" value="FCP1_euk"/>
    <property type="match status" value="1"/>
</dbReference>
<evidence type="ECO:0000256" key="1">
    <source>
        <dbReference type="ARBA" id="ARBA00004123"/>
    </source>
</evidence>
<dbReference type="EMBL" id="QJNS01000150">
    <property type="protein sequence ID" value="RYO84890.1"/>
    <property type="molecule type" value="Genomic_DNA"/>
</dbReference>
<dbReference type="EC" id="3.1.3.16" evidence="6"/>
<feature type="compositionally biased region" description="Acidic residues" evidence="8">
    <location>
        <begin position="782"/>
        <end position="829"/>
    </location>
</feature>
<comment type="function">
    <text evidence="6">This promotes the activity of RNA polymerase II.</text>
</comment>
<proteinExistence type="predicted"/>
<dbReference type="SMART" id="SM00577">
    <property type="entry name" value="CPDc"/>
    <property type="match status" value="1"/>
</dbReference>
<dbReference type="SUPFAM" id="SSF56784">
    <property type="entry name" value="HAD-like"/>
    <property type="match status" value="1"/>
</dbReference>
<protein>
    <recommendedName>
        <fullName evidence="6">RNA polymerase II subunit A C-terminal domain phosphatase</fullName>
        <ecNumber evidence="6">3.1.3.16</ecNumber>
    </recommendedName>
</protein>
<dbReference type="InterPro" id="IPR023214">
    <property type="entry name" value="HAD_sf"/>
</dbReference>
<dbReference type="Proteomes" id="UP000294003">
    <property type="component" value="Unassembled WGS sequence"/>
</dbReference>
<feature type="domain" description="BRCT" evidence="9">
    <location>
        <begin position="484"/>
        <end position="579"/>
    </location>
</feature>
<dbReference type="CDD" id="cd07521">
    <property type="entry name" value="HAD_FCP1-like"/>
    <property type="match status" value="1"/>
</dbReference>
<feature type="coiled-coil region" evidence="7">
    <location>
        <begin position="356"/>
        <end position="383"/>
    </location>
</feature>
<evidence type="ECO:0000313" key="11">
    <source>
        <dbReference type="EMBL" id="RYO84890.1"/>
    </source>
</evidence>
<dbReference type="PANTHER" id="PTHR23081:SF36">
    <property type="entry name" value="RNA POLYMERASE II SUBUNIT A C-TERMINAL DOMAIN PHOSPHATASE"/>
    <property type="match status" value="1"/>
</dbReference>
<keyword evidence="12" id="KW-1185">Reference proteome</keyword>
<dbReference type="PROSITE" id="PS50969">
    <property type="entry name" value="FCP1"/>
    <property type="match status" value="1"/>
</dbReference>
<dbReference type="SMART" id="SM00292">
    <property type="entry name" value="BRCT"/>
    <property type="match status" value="1"/>
</dbReference>
<comment type="catalytic activity">
    <reaction evidence="5 6">
        <text>O-phospho-L-threonyl-[protein] + H2O = L-threonyl-[protein] + phosphate</text>
        <dbReference type="Rhea" id="RHEA:47004"/>
        <dbReference type="Rhea" id="RHEA-COMP:11060"/>
        <dbReference type="Rhea" id="RHEA-COMP:11605"/>
        <dbReference type="ChEBI" id="CHEBI:15377"/>
        <dbReference type="ChEBI" id="CHEBI:30013"/>
        <dbReference type="ChEBI" id="CHEBI:43474"/>
        <dbReference type="ChEBI" id="CHEBI:61977"/>
        <dbReference type="EC" id="3.1.3.16"/>
    </reaction>
</comment>
<dbReference type="Gene3D" id="3.40.50.1000">
    <property type="entry name" value="HAD superfamily/HAD-like"/>
    <property type="match status" value="1"/>
</dbReference>
<feature type="region of interest" description="Disordered" evidence="8">
    <location>
        <begin position="394"/>
        <end position="421"/>
    </location>
</feature>
<sequence>MAKTLRLGARLHYPITISKIIKNPGDLVKKQEGILQYTFKFERRIGDPELGNERISMETGVADFDCPTEGKIIKWLVKVGDVIQRDQDLVSIDEQCAHDIQYFGLCGKCGNDMTEANWAAETLDTQRATVAMVHDDTALMVSRSQAVRAENSLQRRLLRDRKLSLVVDLDQTIIHACIEPTIGEWQADPTNPNHEAVKDVRKFQLDDGPRGLASGCWYYIKMRPGLAEFLERVSEMFEMHIYTMGTRAYALNIAKIVDPTKKLFGNRIISRDENGSMTAKTLERLFPVSTSMVVVIDDRADVWPQNRPNLIKVTPYDFFKGIGDINSSFLPKREDIISAGPPPDPSTGVLQPQDGAAAAEKQNALLQLQAEEQERALEKQLTDRPLLQLQEKLDKEDEEAGKGSAGGGENSGPTTNGDAEHPAAHQRHNLLGDDDQELRYLEKHLTTLHHSFYEQYDARSAKQRSPDDIAADAIPDVGLTLNFLKSQVLRGTRIVLSGLVPLGTDVRRSEIGLQAESFGTEIHTRVSEDVTHLVINWARQRTHKVRQAARISSIKIVNQDWLANSLAQWKKLDETPYLVDVHPSDRRATTPLEEGEEGPKTPRPRPRIMIVRSGRHPPPLGNGEDDGDDGDEEYESGKEEGEDDPDAEDEDGEIEDRYNVMPPELEDGARSPVEGLKRMQWDDVDKELEEFMGSEIDDSDMDGTDRDEEQQPKGLKRKYGEDTEDEDGESSSTEGGSALAKKQRRAKARTTGLRNVRNATEEGDDDAGGGDGSGLPTPMVTGDEDGAGEEGEDGEDNDDEEGGNDDEDDGFSDLEAELEAELQAEMDAG</sequence>
<comment type="catalytic activity">
    <reaction evidence="4 6">
        <text>O-phospho-L-seryl-[protein] + H2O = L-seryl-[protein] + phosphate</text>
        <dbReference type="Rhea" id="RHEA:20629"/>
        <dbReference type="Rhea" id="RHEA-COMP:9863"/>
        <dbReference type="Rhea" id="RHEA-COMP:11604"/>
        <dbReference type="ChEBI" id="CHEBI:15377"/>
        <dbReference type="ChEBI" id="CHEBI:29999"/>
        <dbReference type="ChEBI" id="CHEBI:43474"/>
        <dbReference type="ChEBI" id="CHEBI:83421"/>
        <dbReference type="EC" id="3.1.3.16"/>
    </reaction>
</comment>
<dbReference type="PROSITE" id="PS50172">
    <property type="entry name" value="BRCT"/>
    <property type="match status" value="1"/>
</dbReference>
<evidence type="ECO:0000256" key="4">
    <source>
        <dbReference type="ARBA" id="ARBA00047761"/>
    </source>
</evidence>
<dbReference type="InterPro" id="IPR039189">
    <property type="entry name" value="Fcp1"/>
</dbReference>
<dbReference type="Pfam" id="PF03031">
    <property type="entry name" value="NIF"/>
    <property type="match status" value="1"/>
</dbReference>
<feature type="region of interest" description="Disordered" evidence="8">
    <location>
        <begin position="581"/>
        <end position="829"/>
    </location>
</feature>
<evidence type="ECO:0000256" key="5">
    <source>
        <dbReference type="ARBA" id="ARBA00048336"/>
    </source>
</evidence>
<dbReference type="InterPro" id="IPR004274">
    <property type="entry name" value="FCP1_dom"/>
</dbReference>
<evidence type="ECO:0000259" key="9">
    <source>
        <dbReference type="PROSITE" id="PS50172"/>
    </source>
</evidence>
<name>A0ABY0H5Z0_9PEZI</name>
<keyword evidence="7" id="KW-0175">Coiled coil</keyword>
<evidence type="ECO:0000259" key="10">
    <source>
        <dbReference type="PROSITE" id="PS50969"/>
    </source>
</evidence>
<accession>A0ABY0H5Z0</accession>
<feature type="compositionally biased region" description="Acidic residues" evidence="8">
    <location>
        <begin position="684"/>
        <end position="708"/>
    </location>
</feature>
<feature type="region of interest" description="Disordered" evidence="8">
    <location>
        <begin position="334"/>
        <end position="355"/>
    </location>
</feature>
<dbReference type="CDD" id="cd17729">
    <property type="entry name" value="BRCT_CTDP1"/>
    <property type="match status" value="1"/>
</dbReference>
<evidence type="ECO:0000256" key="6">
    <source>
        <dbReference type="RuleBase" id="RU366066"/>
    </source>
</evidence>
<gene>
    <name evidence="11" type="ORF">DL762_005434</name>
</gene>
<dbReference type="InterPro" id="IPR036420">
    <property type="entry name" value="BRCT_dom_sf"/>
</dbReference>
<dbReference type="InterPro" id="IPR001357">
    <property type="entry name" value="BRCT_dom"/>
</dbReference>
<evidence type="ECO:0000256" key="8">
    <source>
        <dbReference type="SAM" id="MobiDB-lite"/>
    </source>
</evidence>
<organism evidence="11 12">
    <name type="scientific">Monosporascus cannonballus</name>
    <dbReference type="NCBI Taxonomy" id="155416"/>
    <lineage>
        <taxon>Eukaryota</taxon>
        <taxon>Fungi</taxon>
        <taxon>Dikarya</taxon>
        <taxon>Ascomycota</taxon>
        <taxon>Pezizomycotina</taxon>
        <taxon>Sordariomycetes</taxon>
        <taxon>Xylariomycetidae</taxon>
        <taxon>Xylariales</taxon>
        <taxon>Xylariales incertae sedis</taxon>
        <taxon>Monosporascus</taxon>
    </lineage>
</organism>
<evidence type="ECO:0000313" key="12">
    <source>
        <dbReference type="Proteomes" id="UP000294003"/>
    </source>
</evidence>
<dbReference type="PANTHER" id="PTHR23081">
    <property type="entry name" value="RNA POLYMERASE II CTD PHOSPHATASE"/>
    <property type="match status" value="1"/>
</dbReference>
<evidence type="ECO:0000256" key="2">
    <source>
        <dbReference type="ARBA" id="ARBA00022801"/>
    </source>
</evidence>
<reference evidence="11 12" key="1">
    <citation type="submission" date="2018-06" db="EMBL/GenBank/DDBJ databases">
        <title>Complete Genomes of Monosporascus.</title>
        <authorList>
            <person name="Robinson A.J."/>
            <person name="Natvig D.O."/>
        </authorList>
    </citation>
    <scope>NUCLEOTIDE SEQUENCE [LARGE SCALE GENOMIC DNA]</scope>
    <source>
        <strain evidence="11 12">CBS 609.92</strain>
    </source>
</reference>
<evidence type="ECO:0000256" key="3">
    <source>
        <dbReference type="ARBA" id="ARBA00023242"/>
    </source>
</evidence>
<feature type="domain" description="FCP1 homology" evidence="10">
    <location>
        <begin position="158"/>
        <end position="336"/>
    </location>
</feature>
<comment type="caution">
    <text evidence="11">The sequence shown here is derived from an EMBL/GenBank/DDBJ whole genome shotgun (WGS) entry which is preliminary data.</text>
</comment>
<keyword evidence="2 6" id="KW-0378">Hydrolase</keyword>
<dbReference type="Pfam" id="PF12738">
    <property type="entry name" value="PTCB-BRCT"/>
    <property type="match status" value="1"/>
</dbReference>
<keyword evidence="3 6" id="KW-0539">Nucleus</keyword>
<dbReference type="InterPro" id="IPR011947">
    <property type="entry name" value="FCP1_euk"/>
</dbReference>
<dbReference type="SUPFAM" id="SSF52113">
    <property type="entry name" value="BRCT domain"/>
    <property type="match status" value="1"/>
</dbReference>
<feature type="compositionally biased region" description="Acidic residues" evidence="8">
    <location>
        <begin position="623"/>
        <end position="654"/>
    </location>
</feature>